<feature type="region of interest" description="Disordered" evidence="1">
    <location>
        <begin position="31"/>
        <end position="60"/>
    </location>
</feature>
<dbReference type="AlphaFoldDB" id="A0A2R5GQR9"/>
<sequence>MFRAPALRTPVRVGMGIGGVSVRTSVRWTRGLARTTKTSTNSTTSSGTAKASGKQHGAAAERTGFVPNVAVRKQVTSAERARAKEEAAKAQAKALEPDDNLLPPLQLWKFFRISSVLVLAVVTGKALGLETVFEDWRKDFRAELRERDAAALEKSRSVRDRDPKSVIMQLGSALVIGAVVGLSGGVYFSRVYKPKRHKAVLMVLDHLKEKLGAPEFKPLGRVRGTFEDNSAKFHFETRVAKGREVTVSAHTFRDTVQDVWKLVKWDMIETKTGKPISPGLARSLREADGS</sequence>
<keyword evidence="2" id="KW-0472">Membrane</keyword>
<evidence type="ECO:0000256" key="1">
    <source>
        <dbReference type="SAM" id="MobiDB-lite"/>
    </source>
</evidence>
<keyword evidence="2" id="KW-1133">Transmembrane helix</keyword>
<proteinExistence type="predicted"/>
<feature type="compositionally biased region" description="Low complexity" evidence="1">
    <location>
        <begin position="35"/>
        <end position="54"/>
    </location>
</feature>
<feature type="transmembrane region" description="Helical" evidence="2">
    <location>
        <begin position="166"/>
        <end position="188"/>
    </location>
</feature>
<dbReference type="InParanoid" id="A0A2R5GQR9"/>
<evidence type="ECO:0000313" key="3">
    <source>
        <dbReference type="EMBL" id="GBG30701.1"/>
    </source>
</evidence>
<protein>
    <submittedName>
        <fullName evidence="3">Uncharacterized protein</fullName>
    </submittedName>
</protein>
<reference evidence="3 4" key="1">
    <citation type="submission" date="2017-12" db="EMBL/GenBank/DDBJ databases">
        <title>Sequencing, de novo assembly and annotation of complete genome of a new Thraustochytrid species, strain FCC1311.</title>
        <authorList>
            <person name="Sedici K."/>
            <person name="Godart F."/>
            <person name="Aiese Cigliano R."/>
            <person name="Sanseverino W."/>
            <person name="Barakat M."/>
            <person name="Ortet P."/>
            <person name="Marechal E."/>
            <person name="Cagnac O."/>
            <person name="Amato A."/>
        </authorList>
    </citation>
    <scope>NUCLEOTIDE SEQUENCE [LARGE SCALE GENOMIC DNA]</scope>
</reference>
<name>A0A2R5GQR9_9STRA</name>
<dbReference type="EMBL" id="BEYU01000082">
    <property type="protein sequence ID" value="GBG30701.1"/>
    <property type="molecule type" value="Genomic_DNA"/>
</dbReference>
<dbReference type="Proteomes" id="UP000241890">
    <property type="component" value="Unassembled WGS sequence"/>
</dbReference>
<evidence type="ECO:0000313" key="4">
    <source>
        <dbReference type="Proteomes" id="UP000241890"/>
    </source>
</evidence>
<keyword evidence="4" id="KW-1185">Reference proteome</keyword>
<keyword evidence="2" id="KW-0812">Transmembrane</keyword>
<accession>A0A2R5GQR9</accession>
<organism evidence="3 4">
    <name type="scientific">Hondaea fermentalgiana</name>
    <dbReference type="NCBI Taxonomy" id="2315210"/>
    <lineage>
        <taxon>Eukaryota</taxon>
        <taxon>Sar</taxon>
        <taxon>Stramenopiles</taxon>
        <taxon>Bigyra</taxon>
        <taxon>Labyrinthulomycetes</taxon>
        <taxon>Thraustochytrida</taxon>
        <taxon>Thraustochytriidae</taxon>
        <taxon>Hondaea</taxon>
    </lineage>
</organism>
<gene>
    <name evidence="3" type="ORF">FCC1311_069212</name>
</gene>
<comment type="caution">
    <text evidence="3">The sequence shown here is derived from an EMBL/GenBank/DDBJ whole genome shotgun (WGS) entry which is preliminary data.</text>
</comment>
<evidence type="ECO:0000256" key="2">
    <source>
        <dbReference type="SAM" id="Phobius"/>
    </source>
</evidence>